<proteinExistence type="predicted"/>
<reference evidence="1" key="1">
    <citation type="journal article" date="2015" name="Nature">
        <title>Complex archaea that bridge the gap between prokaryotes and eukaryotes.</title>
        <authorList>
            <person name="Spang A."/>
            <person name="Saw J.H."/>
            <person name="Jorgensen S.L."/>
            <person name="Zaremba-Niedzwiedzka K."/>
            <person name="Martijn J."/>
            <person name="Lind A.E."/>
            <person name="van Eijk R."/>
            <person name="Schleper C."/>
            <person name="Guy L."/>
            <person name="Ettema T.J."/>
        </authorList>
    </citation>
    <scope>NUCLEOTIDE SEQUENCE</scope>
</reference>
<dbReference type="EMBL" id="LAZR01063195">
    <property type="protein sequence ID" value="KKK59982.1"/>
    <property type="molecule type" value="Genomic_DNA"/>
</dbReference>
<evidence type="ECO:0000313" key="1">
    <source>
        <dbReference type="EMBL" id="KKK59982.1"/>
    </source>
</evidence>
<comment type="caution">
    <text evidence="1">The sequence shown here is derived from an EMBL/GenBank/DDBJ whole genome shotgun (WGS) entry which is preliminary data.</text>
</comment>
<protein>
    <submittedName>
        <fullName evidence="1">Uncharacterized protein</fullName>
    </submittedName>
</protein>
<sequence length="39" mass="4530">PSIHFVKFLSVKSVQNTYHFLKSPTNKDIKETAKKKLNI</sequence>
<feature type="non-terminal residue" evidence="1">
    <location>
        <position position="1"/>
    </location>
</feature>
<organism evidence="1">
    <name type="scientific">marine sediment metagenome</name>
    <dbReference type="NCBI Taxonomy" id="412755"/>
    <lineage>
        <taxon>unclassified sequences</taxon>
        <taxon>metagenomes</taxon>
        <taxon>ecological metagenomes</taxon>
    </lineage>
</organism>
<dbReference type="AlphaFoldDB" id="A0A0F8WSV4"/>
<name>A0A0F8WSV4_9ZZZZ</name>
<gene>
    <name evidence="1" type="ORF">LCGC14_3028940</name>
</gene>
<accession>A0A0F8WSV4</accession>